<dbReference type="EMBL" id="ARYN01000001">
    <property type="protein sequence ID" value="ORL47277.1"/>
    <property type="molecule type" value="Genomic_DNA"/>
</dbReference>
<dbReference type="Proteomes" id="UP000192746">
    <property type="component" value="Unassembled WGS sequence"/>
</dbReference>
<keyword evidence="2" id="KW-1185">Reference proteome</keyword>
<evidence type="ECO:0000313" key="1">
    <source>
        <dbReference type="EMBL" id="ORL47277.1"/>
    </source>
</evidence>
<proteinExistence type="predicted"/>
<dbReference type="STRING" id="1185767.IIF7_00910"/>
<comment type="caution">
    <text evidence="1">The sequence shown here is derived from an EMBL/GenBank/DDBJ whole genome shotgun (WGS) entry which is preliminary data.</text>
</comment>
<sequence length="61" mass="7037">MFIVYNVLSMSLAQWSDRFSLTGLILCSVVENRVQQMLARSEILAIEAMQINFNLRSRKSN</sequence>
<organism evidence="1 2">
    <name type="scientific">Zunongwangia atlantica 22II14-10F7</name>
    <dbReference type="NCBI Taxonomy" id="1185767"/>
    <lineage>
        <taxon>Bacteria</taxon>
        <taxon>Pseudomonadati</taxon>
        <taxon>Bacteroidota</taxon>
        <taxon>Flavobacteriia</taxon>
        <taxon>Flavobacteriales</taxon>
        <taxon>Flavobacteriaceae</taxon>
        <taxon>Zunongwangia</taxon>
    </lineage>
</organism>
<accession>A0A1Y1T887</accession>
<evidence type="ECO:0000313" key="2">
    <source>
        <dbReference type="Proteomes" id="UP000192746"/>
    </source>
</evidence>
<dbReference type="AlphaFoldDB" id="A0A1Y1T887"/>
<reference evidence="1 2" key="1">
    <citation type="submission" date="2013-04" db="EMBL/GenBank/DDBJ databases">
        <title>Zunongwangia sp. 22II14-10F7 Genome Sequencing.</title>
        <authorList>
            <person name="Lai Q."/>
            <person name="Shao Z."/>
        </authorList>
    </citation>
    <scope>NUCLEOTIDE SEQUENCE [LARGE SCALE GENOMIC DNA]</scope>
    <source>
        <strain evidence="1 2">22II14-10F7</strain>
    </source>
</reference>
<name>A0A1Y1T887_9FLAO</name>
<protein>
    <submittedName>
        <fullName evidence="1">Uncharacterized protein</fullName>
    </submittedName>
</protein>
<gene>
    <name evidence="1" type="ORF">IIF7_00910</name>
</gene>